<dbReference type="InParanoid" id="G4TQ81"/>
<gene>
    <name evidence="1" type="ORF">PIIN_07428</name>
</gene>
<dbReference type="AlphaFoldDB" id="G4TQ81"/>
<dbReference type="Pfam" id="PF07942">
    <property type="entry name" value="CARME"/>
    <property type="match status" value="1"/>
</dbReference>
<dbReference type="STRING" id="1109443.G4TQ81"/>
<keyword evidence="2" id="KW-1185">Reference proteome</keyword>
<dbReference type="HOGENOM" id="CLU_1428499_0_0_1"/>
<reference evidence="1 2" key="1">
    <citation type="journal article" date="2011" name="PLoS Pathog.">
        <title>Endophytic Life Strategies Decoded by Genome and Transcriptome Analyses of the Mutualistic Root Symbiont Piriformospora indica.</title>
        <authorList>
            <person name="Zuccaro A."/>
            <person name="Lahrmann U."/>
            <person name="Guldener U."/>
            <person name="Langen G."/>
            <person name="Pfiffi S."/>
            <person name="Biedenkopf D."/>
            <person name="Wong P."/>
            <person name="Samans B."/>
            <person name="Grimm C."/>
            <person name="Basiewicz M."/>
            <person name="Murat C."/>
            <person name="Martin F."/>
            <person name="Kogel K.H."/>
        </authorList>
    </citation>
    <scope>NUCLEOTIDE SEQUENCE [LARGE SCALE GENOMIC DNA]</scope>
    <source>
        <strain evidence="1 2">DSM 11827</strain>
    </source>
</reference>
<organism evidence="1 2">
    <name type="scientific">Serendipita indica (strain DSM 11827)</name>
    <name type="common">Root endophyte fungus</name>
    <name type="synonym">Piriformospora indica</name>
    <dbReference type="NCBI Taxonomy" id="1109443"/>
    <lineage>
        <taxon>Eukaryota</taxon>
        <taxon>Fungi</taxon>
        <taxon>Dikarya</taxon>
        <taxon>Basidiomycota</taxon>
        <taxon>Agaricomycotina</taxon>
        <taxon>Agaricomycetes</taxon>
        <taxon>Sebacinales</taxon>
        <taxon>Serendipitaceae</taxon>
        <taxon>Serendipita</taxon>
    </lineage>
</organism>
<dbReference type="InterPro" id="IPR012901">
    <property type="entry name" value="CARME"/>
</dbReference>
<accession>G4TQ81</accession>
<name>G4TQ81_SERID</name>
<dbReference type="Proteomes" id="UP000007148">
    <property type="component" value="Unassembled WGS sequence"/>
</dbReference>
<sequence>MDPMEWQVRTRTRFREHLHYLSLGSAGLVESVNSTVALDEYSAKRPTMGKYRFFQHDFSSSVLSQIGSISTYGKCKLIDESSTTALLRNLYIDGFENWGDISIEPSLEEVKELAAKIGFELRDQRTVDTSYVGDEGSMLSNVYKMAFWTTTKVAQIVTSTYETTSDVIPVWKPPLVGIVQAFRSIRSFAG</sequence>
<dbReference type="OrthoDB" id="10629724at2759"/>
<dbReference type="GO" id="GO:0008757">
    <property type="term" value="F:S-adenosylmethionine-dependent methyltransferase activity"/>
    <property type="evidence" value="ECO:0007669"/>
    <property type="project" value="InterPro"/>
</dbReference>
<evidence type="ECO:0000313" key="2">
    <source>
        <dbReference type="Proteomes" id="UP000007148"/>
    </source>
</evidence>
<protein>
    <submittedName>
        <fullName evidence="1">Uncharacterized protein</fullName>
    </submittedName>
</protein>
<comment type="caution">
    <text evidence="1">The sequence shown here is derived from an EMBL/GenBank/DDBJ whole genome shotgun (WGS) entry which is preliminary data.</text>
</comment>
<evidence type="ECO:0000313" key="1">
    <source>
        <dbReference type="EMBL" id="CCA73474.1"/>
    </source>
</evidence>
<proteinExistence type="predicted"/>
<dbReference type="EMBL" id="CAFZ01000228">
    <property type="protein sequence ID" value="CCA73474.1"/>
    <property type="molecule type" value="Genomic_DNA"/>
</dbReference>